<organism evidence="2 3">
    <name type="scientific">Paxillus involutus ATCC 200175</name>
    <dbReference type="NCBI Taxonomy" id="664439"/>
    <lineage>
        <taxon>Eukaryota</taxon>
        <taxon>Fungi</taxon>
        <taxon>Dikarya</taxon>
        <taxon>Basidiomycota</taxon>
        <taxon>Agaricomycotina</taxon>
        <taxon>Agaricomycetes</taxon>
        <taxon>Agaricomycetidae</taxon>
        <taxon>Boletales</taxon>
        <taxon>Paxilineae</taxon>
        <taxon>Paxillaceae</taxon>
        <taxon>Paxillus</taxon>
    </lineage>
</organism>
<protein>
    <submittedName>
        <fullName evidence="2">Uncharacterized protein</fullName>
    </submittedName>
</protein>
<dbReference type="HOGENOM" id="CLU_2671752_0_0_1"/>
<keyword evidence="1" id="KW-0472">Membrane</keyword>
<dbReference type="EMBL" id="KN821846">
    <property type="protein sequence ID" value="KIJ04421.1"/>
    <property type="molecule type" value="Genomic_DNA"/>
</dbReference>
<proteinExistence type="predicted"/>
<evidence type="ECO:0000313" key="3">
    <source>
        <dbReference type="Proteomes" id="UP000053647"/>
    </source>
</evidence>
<name>A0A0C9TAW0_PAXIN</name>
<reference evidence="2 3" key="1">
    <citation type="submission" date="2014-06" db="EMBL/GenBank/DDBJ databases">
        <authorList>
            <consortium name="DOE Joint Genome Institute"/>
            <person name="Kuo A."/>
            <person name="Kohler A."/>
            <person name="Nagy L.G."/>
            <person name="Floudas D."/>
            <person name="Copeland A."/>
            <person name="Barry K.W."/>
            <person name="Cichocki N."/>
            <person name="Veneault-Fourrey C."/>
            <person name="LaButti K."/>
            <person name="Lindquist E.A."/>
            <person name="Lipzen A."/>
            <person name="Lundell T."/>
            <person name="Morin E."/>
            <person name="Murat C."/>
            <person name="Sun H."/>
            <person name="Tunlid A."/>
            <person name="Henrissat B."/>
            <person name="Grigoriev I.V."/>
            <person name="Hibbett D.S."/>
            <person name="Martin F."/>
            <person name="Nordberg H.P."/>
            <person name="Cantor M.N."/>
            <person name="Hua S.X."/>
        </authorList>
    </citation>
    <scope>NUCLEOTIDE SEQUENCE [LARGE SCALE GENOMIC DNA]</scope>
    <source>
        <strain evidence="2 3">ATCC 200175</strain>
    </source>
</reference>
<feature type="transmembrane region" description="Helical" evidence="1">
    <location>
        <begin position="45"/>
        <end position="65"/>
    </location>
</feature>
<dbReference type="Proteomes" id="UP000053647">
    <property type="component" value="Unassembled WGS sequence"/>
</dbReference>
<sequence length="75" mass="7995">MCPLALLAWRSSCLGLDVSVVDIVILAIFVDCFPTPSIPRLYSSLAPFNVIVSSSSMCLGMRYLAISTSLVGQPS</sequence>
<gene>
    <name evidence="2" type="ORF">PAXINDRAFT_22291</name>
</gene>
<keyword evidence="1" id="KW-1133">Transmembrane helix</keyword>
<accession>A0A0C9TAW0</accession>
<evidence type="ECO:0000256" key="1">
    <source>
        <dbReference type="SAM" id="Phobius"/>
    </source>
</evidence>
<reference evidence="3" key="2">
    <citation type="submission" date="2015-01" db="EMBL/GenBank/DDBJ databases">
        <title>Evolutionary Origins and Diversification of the Mycorrhizal Mutualists.</title>
        <authorList>
            <consortium name="DOE Joint Genome Institute"/>
            <consortium name="Mycorrhizal Genomics Consortium"/>
            <person name="Kohler A."/>
            <person name="Kuo A."/>
            <person name="Nagy L.G."/>
            <person name="Floudas D."/>
            <person name="Copeland A."/>
            <person name="Barry K.W."/>
            <person name="Cichocki N."/>
            <person name="Veneault-Fourrey C."/>
            <person name="LaButti K."/>
            <person name="Lindquist E.A."/>
            <person name="Lipzen A."/>
            <person name="Lundell T."/>
            <person name="Morin E."/>
            <person name="Murat C."/>
            <person name="Riley R."/>
            <person name="Ohm R."/>
            <person name="Sun H."/>
            <person name="Tunlid A."/>
            <person name="Henrissat B."/>
            <person name="Grigoriev I.V."/>
            <person name="Hibbett D.S."/>
            <person name="Martin F."/>
        </authorList>
    </citation>
    <scope>NUCLEOTIDE SEQUENCE [LARGE SCALE GENOMIC DNA]</scope>
    <source>
        <strain evidence="3">ATCC 200175</strain>
    </source>
</reference>
<feature type="transmembrane region" description="Helical" evidence="1">
    <location>
        <begin position="14"/>
        <end position="33"/>
    </location>
</feature>
<evidence type="ECO:0000313" key="2">
    <source>
        <dbReference type="EMBL" id="KIJ04421.1"/>
    </source>
</evidence>
<keyword evidence="3" id="KW-1185">Reference proteome</keyword>
<dbReference type="AlphaFoldDB" id="A0A0C9TAW0"/>
<keyword evidence="1" id="KW-0812">Transmembrane</keyword>